<protein>
    <recommendedName>
        <fullName evidence="7">WD40 repeat-like protein</fullName>
    </recommendedName>
</protein>
<evidence type="ECO:0000256" key="2">
    <source>
        <dbReference type="ARBA" id="ARBA00022737"/>
    </source>
</evidence>
<reference evidence="5" key="1">
    <citation type="submission" date="2022-07" db="EMBL/GenBank/DDBJ databases">
        <title>Genome Sequence of Agrocybe chaxingu.</title>
        <authorList>
            <person name="Buettner E."/>
        </authorList>
    </citation>
    <scope>NUCLEOTIDE SEQUENCE</scope>
    <source>
        <strain evidence="5">MP-N11</strain>
    </source>
</reference>
<dbReference type="InterPro" id="IPR019775">
    <property type="entry name" value="WD40_repeat_CS"/>
</dbReference>
<organism evidence="5 6">
    <name type="scientific">Agrocybe chaxingu</name>
    <dbReference type="NCBI Taxonomy" id="84603"/>
    <lineage>
        <taxon>Eukaryota</taxon>
        <taxon>Fungi</taxon>
        <taxon>Dikarya</taxon>
        <taxon>Basidiomycota</taxon>
        <taxon>Agaricomycotina</taxon>
        <taxon>Agaricomycetes</taxon>
        <taxon>Agaricomycetidae</taxon>
        <taxon>Agaricales</taxon>
        <taxon>Agaricineae</taxon>
        <taxon>Strophariaceae</taxon>
        <taxon>Agrocybe</taxon>
    </lineage>
</organism>
<dbReference type="InterPro" id="IPR015943">
    <property type="entry name" value="WD40/YVTN_repeat-like_dom_sf"/>
</dbReference>
<gene>
    <name evidence="5" type="ORF">NLJ89_g213</name>
</gene>
<proteinExistence type="predicted"/>
<dbReference type="Proteomes" id="UP001148786">
    <property type="component" value="Unassembled WGS sequence"/>
</dbReference>
<feature type="transmembrane region" description="Helical" evidence="4">
    <location>
        <begin position="343"/>
        <end position="362"/>
    </location>
</feature>
<evidence type="ECO:0000313" key="6">
    <source>
        <dbReference type="Proteomes" id="UP001148786"/>
    </source>
</evidence>
<dbReference type="PROSITE" id="PS00678">
    <property type="entry name" value="WD_REPEATS_1"/>
    <property type="match status" value="1"/>
</dbReference>
<dbReference type="PANTHER" id="PTHR44019:SF8">
    <property type="entry name" value="POC1 CENTRIOLAR PROTEIN HOMOLOG"/>
    <property type="match status" value="1"/>
</dbReference>
<name>A0A9W8N2A6_9AGAR</name>
<dbReference type="SUPFAM" id="SSF50978">
    <property type="entry name" value="WD40 repeat-like"/>
    <property type="match status" value="1"/>
</dbReference>
<comment type="caution">
    <text evidence="5">The sequence shown here is derived from an EMBL/GenBank/DDBJ whole genome shotgun (WGS) entry which is preliminary data.</text>
</comment>
<dbReference type="OrthoDB" id="3238562at2759"/>
<dbReference type="SMART" id="SM00320">
    <property type="entry name" value="WD40"/>
    <property type="match status" value="3"/>
</dbReference>
<keyword evidence="1 3" id="KW-0853">WD repeat</keyword>
<dbReference type="PROSITE" id="PS50082">
    <property type="entry name" value="WD_REPEATS_2"/>
    <property type="match status" value="1"/>
</dbReference>
<dbReference type="PROSITE" id="PS50294">
    <property type="entry name" value="WD_REPEATS_REGION"/>
    <property type="match status" value="1"/>
</dbReference>
<feature type="repeat" description="WD" evidence="3">
    <location>
        <begin position="24"/>
        <end position="65"/>
    </location>
</feature>
<dbReference type="Gene3D" id="2.130.10.10">
    <property type="entry name" value="YVTN repeat-like/Quinoprotein amine dehydrogenase"/>
    <property type="match status" value="2"/>
</dbReference>
<evidence type="ECO:0008006" key="7">
    <source>
        <dbReference type="Google" id="ProtNLM"/>
    </source>
</evidence>
<dbReference type="InterPro" id="IPR036322">
    <property type="entry name" value="WD40_repeat_dom_sf"/>
</dbReference>
<evidence type="ECO:0000256" key="3">
    <source>
        <dbReference type="PROSITE-ProRule" id="PRU00221"/>
    </source>
</evidence>
<keyword evidence="2" id="KW-0677">Repeat</keyword>
<evidence type="ECO:0000256" key="1">
    <source>
        <dbReference type="ARBA" id="ARBA00022574"/>
    </source>
</evidence>
<keyword evidence="4" id="KW-1133">Transmembrane helix</keyword>
<dbReference type="AlphaFoldDB" id="A0A9W8N2A6"/>
<dbReference type="PANTHER" id="PTHR44019">
    <property type="entry name" value="WD REPEAT-CONTAINING PROTEIN 55"/>
    <property type="match status" value="1"/>
</dbReference>
<keyword evidence="4" id="KW-0812">Transmembrane</keyword>
<dbReference type="InterPro" id="IPR050505">
    <property type="entry name" value="WDR55/POC1"/>
</dbReference>
<keyword evidence="4" id="KW-0472">Membrane</keyword>
<evidence type="ECO:0000313" key="5">
    <source>
        <dbReference type="EMBL" id="KAJ3517897.1"/>
    </source>
</evidence>
<dbReference type="Pfam" id="PF00400">
    <property type="entry name" value="WD40"/>
    <property type="match status" value="1"/>
</dbReference>
<dbReference type="InterPro" id="IPR001680">
    <property type="entry name" value="WD40_rpt"/>
</dbReference>
<dbReference type="EMBL" id="JANKHO010000007">
    <property type="protein sequence ID" value="KAJ3517897.1"/>
    <property type="molecule type" value="Genomic_DNA"/>
</dbReference>
<keyword evidence="6" id="KW-1185">Reference proteome</keyword>
<evidence type="ECO:0000256" key="4">
    <source>
        <dbReference type="SAM" id="Phobius"/>
    </source>
</evidence>
<sequence>MHFDPRRFRVFTKTNERYDLRNVFKGHGAPINSIAFNTTCSLLATGGDDEEVRLWDMENGQQLQSLMDQNGRWGQITKLSFLYPDGGSLGSEWLVFGTGRGLFLIYRRIRKTREFNQISSTRVSSAGDSVESFEFDNHHQRLVVTSHYGKIRMYKFNNGNLTDLWGEEFSEIIPRAVSFADKGETLLIFCMETGTIVYRDAETAAEKATKVLPSCIICPTTGNFMVDNMKNGFDIYPPSRTSPTKSFSVAATKKYVKQGVFGERGKIAVCGSDHGNAYLFGMSSSEILQVLKHGKKDEMIQAVQAASTVDKHFIATGSSNGKFQIQIWEKSIRPISSRNEAKGAIGILTVLNLIFFLVVLWATSDTWLPPVSEKMNIALSQTYQSLQTHITALKPTPSADDIQRLLAEMDEETLQKVLGKGSK</sequence>
<accession>A0A9W8N2A6</accession>